<evidence type="ECO:0000256" key="4">
    <source>
        <dbReference type="ARBA" id="ARBA00023014"/>
    </source>
</evidence>
<proteinExistence type="inferred from homology"/>
<comment type="pathway">
    <text evidence="5">Isoprenoid biosynthesis; isopentenyl diphosphate biosynthesis via DXP pathway; isopentenyl diphosphate from 1-deoxy-D-xylulose 5-phosphate: step 6/6.</text>
</comment>
<comment type="pathway">
    <text evidence="5">Isoprenoid biosynthesis; dimethylallyl diphosphate biosynthesis; dimethylallyl diphosphate from (2E)-4-hydroxy-3-methylbutenyl diphosphate: step 1/1.</text>
</comment>
<evidence type="ECO:0000256" key="3">
    <source>
        <dbReference type="ARBA" id="ARBA00023004"/>
    </source>
</evidence>
<feature type="binding site" evidence="5">
    <location>
        <position position="216"/>
    </location>
    <ligand>
        <name>isopentenyl diphosphate</name>
        <dbReference type="ChEBI" id="CHEBI:128769"/>
    </ligand>
</feature>
<dbReference type="NCBIfam" id="TIGR00216">
    <property type="entry name" value="ispH_lytB"/>
    <property type="match status" value="1"/>
</dbReference>
<dbReference type="AlphaFoldDB" id="A0AAN2C9L0"/>
<feature type="binding site" evidence="5">
    <location>
        <position position="188"/>
    </location>
    <ligand>
        <name>[4Fe-4S] cluster</name>
        <dbReference type="ChEBI" id="CHEBI:49883"/>
    </ligand>
</feature>
<organism evidence="6 7">
    <name type="scientific">Vulcanimicrobium alpinum</name>
    <dbReference type="NCBI Taxonomy" id="3016050"/>
    <lineage>
        <taxon>Bacteria</taxon>
        <taxon>Bacillati</taxon>
        <taxon>Vulcanimicrobiota</taxon>
        <taxon>Vulcanimicrobiia</taxon>
        <taxon>Vulcanimicrobiales</taxon>
        <taxon>Vulcanimicrobiaceae</taxon>
        <taxon>Vulcanimicrobium</taxon>
    </lineage>
</organism>
<dbReference type="GO" id="GO:0050992">
    <property type="term" value="P:dimethylallyl diphosphate biosynthetic process"/>
    <property type="evidence" value="ECO:0007669"/>
    <property type="project" value="UniProtKB-UniRule"/>
</dbReference>
<feature type="binding site" evidence="5">
    <location>
        <position position="260"/>
    </location>
    <ligand>
        <name>isopentenyl diphosphate</name>
        <dbReference type="ChEBI" id="CHEBI:128769"/>
    </ligand>
</feature>
<dbReference type="RefSeq" id="WP_317997118.1">
    <property type="nucleotide sequence ID" value="NZ_AP025523.1"/>
</dbReference>
<dbReference type="InterPro" id="IPR003451">
    <property type="entry name" value="LytB/IspH"/>
</dbReference>
<dbReference type="CDD" id="cd13944">
    <property type="entry name" value="lytB_ispH"/>
    <property type="match status" value="1"/>
</dbReference>
<comment type="similarity">
    <text evidence="5">Belongs to the IspH family.</text>
</comment>
<feature type="binding site" evidence="5">
    <location>
        <position position="260"/>
    </location>
    <ligand>
        <name>dimethylallyl diphosphate</name>
        <dbReference type="ChEBI" id="CHEBI:57623"/>
    </ligand>
</feature>
<keyword evidence="2 5" id="KW-0479">Metal-binding</keyword>
<feature type="binding site" evidence="5">
    <location>
        <position position="123"/>
    </location>
    <ligand>
        <name>isopentenyl diphosphate</name>
        <dbReference type="ChEBI" id="CHEBI:128769"/>
    </ligand>
</feature>
<dbReference type="GO" id="GO:0016114">
    <property type="term" value="P:terpenoid biosynthetic process"/>
    <property type="evidence" value="ECO:0007669"/>
    <property type="project" value="UniProtKB-UniRule"/>
</dbReference>
<keyword evidence="5" id="KW-0414">Isoprene biosynthesis</keyword>
<feature type="binding site" evidence="5">
    <location>
        <position position="260"/>
    </location>
    <ligand>
        <name>(2E)-4-hydroxy-3-methylbut-2-enyl diphosphate</name>
        <dbReference type="ChEBI" id="CHEBI:128753"/>
    </ligand>
</feature>
<feature type="active site" description="Proton donor" evidence="5">
    <location>
        <position position="125"/>
    </location>
</feature>
<dbReference type="KEGG" id="vab:WPS_14070"/>
<comment type="catalytic activity">
    <reaction evidence="5">
        <text>dimethylallyl diphosphate + 2 oxidized [2Fe-2S]-[ferredoxin] + H2O = (2E)-4-hydroxy-3-methylbut-2-enyl diphosphate + 2 reduced [2Fe-2S]-[ferredoxin] + 2 H(+)</text>
        <dbReference type="Rhea" id="RHEA:24825"/>
        <dbReference type="Rhea" id="RHEA-COMP:10000"/>
        <dbReference type="Rhea" id="RHEA-COMP:10001"/>
        <dbReference type="ChEBI" id="CHEBI:15377"/>
        <dbReference type="ChEBI" id="CHEBI:15378"/>
        <dbReference type="ChEBI" id="CHEBI:33737"/>
        <dbReference type="ChEBI" id="CHEBI:33738"/>
        <dbReference type="ChEBI" id="CHEBI:57623"/>
        <dbReference type="ChEBI" id="CHEBI:128753"/>
        <dbReference type="EC" id="1.17.7.4"/>
    </reaction>
</comment>
<feature type="binding site" evidence="5">
    <location>
        <position position="73"/>
    </location>
    <ligand>
        <name>(2E)-4-hydroxy-3-methylbut-2-enyl diphosphate</name>
        <dbReference type="ChEBI" id="CHEBI:128753"/>
    </ligand>
</feature>
<comment type="caution">
    <text evidence="5">Lacks conserved residue(s) required for the propagation of feature annotation.</text>
</comment>
<evidence type="ECO:0000313" key="6">
    <source>
        <dbReference type="EMBL" id="BDE06131.1"/>
    </source>
</evidence>
<dbReference type="PANTHER" id="PTHR30426">
    <property type="entry name" value="4-HYDROXY-3-METHYLBUT-2-ENYL DIPHOSPHATE REDUCTASE"/>
    <property type="match status" value="1"/>
</dbReference>
<comment type="cofactor">
    <cofactor evidence="5">
        <name>[4Fe-4S] cluster</name>
        <dbReference type="ChEBI" id="CHEBI:49883"/>
    </cofactor>
    <text evidence="5">Binds 1 [4Fe-4S] cluster per subunit.</text>
</comment>
<dbReference type="Gene3D" id="3.40.1010.20">
    <property type="entry name" value="4-hydroxy-3-methylbut-2-enyl diphosphate reductase, catalytic domain"/>
    <property type="match status" value="2"/>
</dbReference>
<feature type="binding site" evidence="5">
    <location>
        <position position="41"/>
    </location>
    <ligand>
        <name>isopentenyl diphosphate</name>
        <dbReference type="ChEBI" id="CHEBI:128769"/>
    </ligand>
</feature>
<evidence type="ECO:0000256" key="5">
    <source>
        <dbReference type="HAMAP-Rule" id="MF_00191"/>
    </source>
</evidence>
<feature type="binding site" evidence="5">
    <location>
        <position position="123"/>
    </location>
    <ligand>
        <name>dimethylallyl diphosphate</name>
        <dbReference type="ChEBI" id="CHEBI:57623"/>
    </ligand>
</feature>
<evidence type="ECO:0000256" key="1">
    <source>
        <dbReference type="ARBA" id="ARBA00022485"/>
    </source>
</evidence>
<comment type="function">
    <text evidence="5">Catalyzes the conversion of 1-hydroxy-2-methyl-2-(E)-butenyl 4-diphosphate (HMBPP) into a mixture of isopentenyl diphosphate (IPP) and dimethylallyl diphosphate (DMAPP). Acts in the terminal step of the DOXP/MEP pathway for isoprenoid precursor biosynthesis.</text>
</comment>
<dbReference type="GO" id="GO:0051745">
    <property type="term" value="F:4-hydroxy-3-methylbut-2-enyl diphosphate reductase activity"/>
    <property type="evidence" value="ECO:0007669"/>
    <property type="project" value="UniProtKB-UniRule"/>
</dbReference>
<evidence type="ECO:0000313" key="7">
    <source>
        <dbReference type="Proteomes" id="UP001317532"/>
    </source>
</evidence>
<comment type="catalytic activity">
    <reaction evidence="5">
        <text>isopentenyl diphosphate + 2 oxidized [2Fe-2S]-[ferredoxin] + H2O = (2E)-4-hydroxy-3-methylbut-2-enyl diphosphate + 2 reduced [2Fe-2S]-[ferredoxin] + 2 H(+)</text>
        <dbReference type="Rhea" id="RHEA:24488"/>
        <dbReference type="Rhea" id="RHEA-COMP:10000"/>
        <dbReference type="Rhea" id="RHEA-COMP:10001"/>
        <dbReference type="ChEBI" id="CHEBI:15377"/>
        <dbReference type="ChEBI" id="CHEBI:15378"/>
        <dbReference type="ChEBI" id="CHEBI:33737"/>
        <dbReference type="ChEBI" id="CHEBI:33738"/>
        <dbReference type="ChEBI" id="CHEBI:128753"/>
        <dbReference type="ChEBI" id="CHEBI:128769"/>
        <dbReference type="EC" id="1.17.7.4"/>
    </reaction>
</comment>
<feature type="binding site" evidence="5">
    <location>
        <position position="73"/>
    </location>
    <ligand>
        <name>dimethylallyl diphosphate</name>
        <dbReference type="ChEBI" id="CHEBI:57623"/>
    </ligand>
</feature>
<feature type="binding site" evidence="5">
    <location>
        <position position="216"/>
    </location>
    <ligand>
        <name>dimethylallyl diphosphate</name>
        <dbReference type="ChEBI" id="CHEBI:57623"/>
    </ligand>
</feature>
<dbReference type="GO" id="GO:0019288">
    <property type="term" value="P:isopentenyl diphosphate biosynthetic process, methylerythritol 4-phosphate pathway"/>
    <property type="evidence" value="ECO:0007669"/>
    <property type="project" value="UniProtKB-UniRule"/>
</dbReference>
<accession>A0AAN2C9L0</accession>
<feature type="binding site" evidence="5">
    <location>
        <position position="41"/>
    </location>
    <ligand>
        <name>dimethylallyl diphosphate</name>
        <dbReference type="ChEBI" id="CHEBI:57623"/>
    </ligand>
</feature>
<feature type="binding site" evidence="5">
    <location>
        <position position="216"/>
    </location>
    <ligand>
        <name>(2E)-4-hydroxy-3-methylbut-2-enyl diphosphate</name>
        <dbReference type="ChEBI" id="CHEBI:128753"/>
    </ligand>
</feature>
<dbReference type="EMBL" id="AP025523">
    <property type="protein sequence ID" value="BDE06131.1"/>
    <property type="molecule type" value="Genomic_DNA"/>
</dbReference>
<feature type="binding site" evidence="5">
    <location>
        <position position="95"/>
    </location>
    <ligand>
        <name>[4Fe-4S] cluster</name>
        <dbReference type="ChEBI" id="CHEBI:49883"/>
    </ligand>
</feature>
<feature type="binding site" evidence="5">
    <location>
        <position position="123"/>
    </location>
    <ligand>
        <name>(2E)-4-hydroxy-3-methylbut-2-enyl diphosphate</name>
        <dbReference type="ChEBI" id="CHEBI:128753"/>
    </ligand>
</feature>
<dbReference type="EC" id="1.17.7.4" evidence="5"/>
<sequence length="281" mass="30233">MIIKRAKTQGFCFGVAITVKKAEEAIERLPGGVTTLGHVVHNPQMVAQLEAKGLKNAAAVDEIESGTMFVRAHGLPVETFEKAAAKGLSVIDATCPMVTKIHVQAEKLRDEGYKIVVVGDPNHPEVKGTLSHVPGAWCITSVDEIAALPRASRVGVVVQSTWNGPGFADIVRKLSEKYYEVRAVNTICTDTKNRQTEVDELSREVEVMVVVGGKTSANTKHLAELAAMNGARSYHIEGPDELQAEWFAGIERAGLMSGASTPGWLVDQVADRMDALAHRVG</sequence>
<dbReference type="Pfam" id="PF02401">
    <property type="entry name" value="LYTB"/>
    <property type="match status" value="1"/>
</dbReference>
<dbReference type="HAMAP" id="MF_00191">
    <property type="entry name" value="IspH"/>
    <property type="match status" value="1"/>
</dbReference>
<name>A0AAN2C9L0_UNVUL</name>
<feature type="binding site" evidence="5">
    <location>
        <position position="218"/>
    </location>
    <ligand>
        <name>(2E)-4-hydroxy-3-methylbut-2-enyl diphosphate</name>
        <dbReference type="ChEBI" id="CHEBI:128753"/>
    </ligand>
</feature>
<feature type="binding site" evidence="5">
    <location>
        <position position="12"/>
    </location>
    <ligand>
        <name>[4Fe-4S] cluster</name>
        <dbReference type="ChEBI" id="CHEBI:49883"/>
    </ligand>
</feature>
<keyword evidence="3 5" id="KW-0408">Iron</keyword>
<keyword evidence="1 5" id="KW-0004">4Fe-4S</keyword>
<keyword evidence="5" id="KW-0560">Oxidoreductase</keyword>
<keyword evidence="7" id="KW-1185">Reference proteome</keyword>
<feature type="binding site" evidence="5">
    <location>
        <position position="218"/>
    </location>
    <ligand>
        <name>isopentenyl diphosphate</name>
        <dbReference type="ChEBI" id="CHEBI:128769"/>
    </ligand>
</feature>
<evidence type="ECO:0000256" key="2">
    <source>
        <dbReference type="ARBA" id="ARBA00022723"/>
    </source>
</evidence>
<gene>
    <name evidence="5 6" type="primary">ispH</name>
    <name evidence="6" type="ORF">WPS_14070</name>
</gene>
<protein>
    <recommendedName>
        <fullName evidence="5">4-hydroxy-3-methylbut-2-enyl diphosphate reductase</fullName>
        <shortName evidence="5">HMBPP reductase</shortName>
        <ecNumber evidence="5">1.17.7.4</ecNumber>
    </recommendedName>
</protein>
<feature type="binding site" evidence="5">
    <location>
        <position position="160"/>
    </location>
    <ligand>
        <name>(2E)-4-hydroxy-3-methylbut-2-enyl diphosphate</name>
        <dbReference type="ChEBI" id="CHEBI:128753"/>
    </ligand>
</feature>
<reference evidence="6 7" key="1">
    <citation type="journal article" date="2022" name="ISME Commun">
        <title>Vulcanimicrobium alpinus gen. nov. sp. nov., the first cultivated representative of the candidate phylum 'Eremiobacterota', is a metabolically versatile aerobic anoxygenic phototroph.</title>
        <authorList>
            <person name="Yabe S."/>
            <person name="Muto K."/>
            <person name="Abe K."/>
            <person name="Yokota A."/>
            <person name="Staudigel H."/>
            <person name="Tebo B.M."/>
        </authorList>
    </citation>
    <scope>NUCLEOTIDE SEQUENCE [LARGE SCALE GENOMIC DNA]</scope>
    <source>
        <strain evidence="6 7">WC8-2</strain>
    </source>
</reference>
<feature type="binding site" evidence="5">
    <location>
        <position position="218"/>
    </location>
    <ligand>
        <name>dimethylallyl diphosphate</name>
        <dbReference type="ChEBI" id="CHEBI:57623"/>
    </ligand>
</feature>
<dbReference type="PANTHER" id="PTHR30426:SF0">
    <property type="entry name" value="4-HYDROXY-3-METHYLBUT-2-ENYL DIPHOSPHATE REDUCTASE"/>
    <property type="match status" value="1"/>
</dbReference>
<dbReference type="Gene3D" id="3.40.50.11270">
    <property type="match status" value="1"/>
</dbReference>
<dbReference type="GO" id="GO:0051539">
    <property type="term" value="F:4 iron, 4 sulfur cluster binding"/>
    <property type="evidence" value="ECO:0007669"/>
    <property type="project" value="UniProtKB-UniRule"/>
</dbReference>
<keyword evidence="4 5" id="KW-0411">Iron-sulfur</keyword>
<dbReference type="Proteomes" id="UP001317532">
    <property type="component" value="Chromosome"/>
</dbReference>
<dbReference type="GO" id="GO:0046872">
    <property type="term" value="F:metal ion binding"/>
    <property type="evidence" value="ECO:0007669"/>
    <property type="project" value="UniProtKB-KW"/>
</dbReference>
<feature type="binding site" evidence="5">
    <location>
        <position position="73"/>
    </location>
    <ligand>
        <name>isopentenyl diphosphate</name>
        <dbReference type="ChEBI" id="CHEBI:128769"/>
    </ligand>
</feature>
<feature type="binding site" evidence="5">
    <location>
        <position position="41"/>
    </location>
    <ligand>
        <name>(2E)-4-hydroxy-3-methylbut-2-enyl diphosphate</name>
        <dbReference type="ChEBI" id="CHEBI:128753"/>
    </ligand>
</feature>